<dbReference type="EMBL" id="CP016397">
    <property type="protein sequence ID" value="ASQ47123.1"/>
    <property type="molecule type" value="Genomic_DNA"/>
</dbReference>
<dbReference type="RefSeq" id="WP_094091896.1">
    <property type="nucleotide sequence ID" value="NZ_CP016397.1"/>
</dbReference>
<accession>A0A222P5M5</accession>
<evidence type="ECO:0000313" key="2">
    <source>
        <dbReference type="Proteomes" id="UP000201728"/>
    </source>
</evidence>
<evidence type="ECO:0000313" key="1">
    <source>
        <dbReference type="EMBL" id="ASQ47123.1"/>
    </source>
</evidence>
<dbReference type="KEGG" id="lcd:clem_12950"/>
<dbReference type="AlphaFoldDB" id="A0A222P5M5"/>
<dbReference type="OrthoDB" id="5650038at2"/>
<reference evidence="1 2" key="1">
    <citation type="submission" date="2016-07" db="EMBL/GenBank/DDBJ databases">
        <authorList>
            <person name="Hassler H."/>
        </authorList>
    </citation>
    <scope>NUCLEOTIDE SEQUENCE [LARGE SCALE GENOMIC DNA]</scope>
    <source>
        <strain evidence="1 2">CDC-D5610</strain>
    </source>
</reference>
<proteinExistence type="predicted"/>
<sequence length="486" mass="55652">MSDAKGFAKDWLVNDSYRAKALLKYTIKYIENRLQKAMGDGKNTRLRIADAAQYCSELASRYEELLNLLKPASSQDCNVTNPLSENSPSRCYITIQTLKQQFNSSMTLSDEIKLVRKLKFYYQSLQEQLNGLQPQSLEYTQRSLTGQLKILIESQSCAEWLHATVAFANDTGENILAALALLAKLDDTEILQLAALFKRPEIIFTINNLFFYKSNPHQLFKQVLHPEKLLSVKARLTMLHQFIETMHQTIMQSLKQRGLGELHDYLLHGDDLPQGITVAMEEENHQLIIAALKEWRLPNIILSDDLAAKNKLNNLFRAYKFWFNPNRLIDTVMTLQQQSGHNCDTSDNYMKFSLYMQALFQQLSTTECLDLYGYFANKDSCYLMRSLAAVLEDQKIAALPLATQVQKEAISGVYHALDCVMEAIRQELLSRHITTAPYSRSNSHKPLKPGRRNLEAIRRIMALYANPVLLENKTLEQLFQEVGSHL</sequence>
<name>A0A222P5M5_9GAMM</name>
<protein>
    <submittedName>
        <fullName evidence="1">Uncharacterized protein</fullName>
    </submittedName>
</protein>
<organism evidence="1 2">
    <name type="scientific">Legionella clemsonensis</name>
    <dbReference type="NCBI Taxonomy" id="1867846"/>
    <lineage>
        <taxon>Bacteria</taxon>
        <taxon>Pseudomonadati</taxon>
        <taxon>Pseudomonadota</taxon>
        <taxon>Gammaproteobacteria</taxon>
        <taxon>Legionellales</taxon>
        <taxon>Legionellaceae</taxon>
        <taxon>Legionella</taxon>
    </lineage>
</organism>
<gene>
    <name evidence="1" type="ORF">clem_12950</name>
</gene>
<keyword evidence="2" id="KW-1185">Reference proteome</keyword>
<dbReference type="Proteomes" id="UP000201728">
    <property type="component" value="Chromosome"/>
</dbReference>